<evidence type="ECO:0000313" key="2">
    <source>
        <dbReference type="Proteomes" id="UP000245657"/>
    </source>
</evidence>
<dbReference type="Proteomes" id="UP000245657">
    <property type="component" value="Unassembled WGS sequence"/>
</dbReference>
<dbReference type="EMBL" id="QGMY01000002">
    <property type="protein sequence ID" value="PWR73816.1"/>
    <property type="molecule type" value="Genomic_DNA"/>
</dbReference>
<keyword evidence="2" id="KW-1185">Reference proteome</keyword>
<proteinExistence type="predicted"/>
<dbReference type="AlphaFoldDB" id="A0A2V2N7Y8"/>
<dbReference type="OrthoDB" id="116278at2157"/>
<sequence>MRIFSVIFITFILFISLTATGFAAPIPQQNQTVQTTTSVVNNSSSHSVPVANVTVTPAPVAVNTSSKNQTVQKNSSQVQVSSGDQQFLFLMNQYWIPDFFDIKGRMDGSTTFGSDLPQMMNLTADYARIRLNKNINETNGYSLSPSVSSLRTEYQTGATRCIKVIDSVMALNRSVGSFGQDVPTRTAALSLYGTWLEYRTMKAYNLQNISYPDIAEVPPDQFMQVMGAITK</sequence>
<dbReference type="GeneID" id="97549145"/>
<comment type="caution">
    <text evidence="1">The sequence shown here is derived from an EMBL/GenBank/DDBJ whole genome shotgun (WGS) entry which is preliminary data.</text>
</comment>
<reference evidence="1 2" key="1">
    <citation type="submission" date="2018-05" db="EMBL/GenBank/DDBJ databases">
        <title>Draft genome of Methanospirillum lacunae Ki8-1.</title>
        <authorList>
            <person name="Dueholm M.S."/>
            <person name="Nielsen P.H."/>
            <person name="Bakmann L.F."/>
            <person name="Otzen D.E."/>
        </authorList>
    </citation>
    <scope>NUCLEOTIDE SEQUENCE [LARGE SCALE GENOMIC DNA]</scope>
    <source>
        <strain evidence="1 2">Ki8-1</strain>
    </source>
</reference>
<gene>
    <name evidence="1" type="ORF">DK846_01205</name>
</gene>
<evidence type="ECO:0000313" key="1">
    <source>
        <dbReference type="EMBL" id="PWR73816.1"/>
    </source>
</evidence>
<dbReference type="RefSeq" id="WP_109967096.1">
    <property type="nucleotide sequence ID" value="NZ_CP176093.1"/>
</dbReference>
<organism evidence="1 2">
    <name type="scientific">Methanospirillum lacunae</name>
    <dbReference type="NCBI Taxonomy" id="668570"/>
    <lineage>
        <taxon>Archaea</taxon>
        <taxon>Methanobacteriati</taxon>
        <taxon>Methanobacteriota</taxon>
        <taxon>Stenosarchaea group</taxon>
        <taxon>Methanomicrobia</taxon>
        <taxon>Methanomicrobiales</taxon>
        <taxon>Methanospirillaceae</taxon>
        <taxon>Methanospirillum</taxon>
    </lineage>
</organism>
<name>A0A2V2N7Y8_9EURY</name>
<accession>A0A2V2N7Y8</accession>
<protein>
    <submittedName>
        <fullName evidence="1">Uncharacterized protein</fullName>
    </submittedName>
</protein>